<dbReference type="InterPro" id="IPR050055">
    <property type="entry name" value="EF-Tu_GTPase"/>
</dbReference>
<evidence type="ECO:0000313" key="8">
    <source>
        <dbReference type="Proteomes" id="UP000094609"/>
    </source>
</evidence>
<dbReference type="InterPro" id="IPR031157">
    <property type="entry name" value="G_TR_CS"/>
</dbReference>
<dbReference type="CDD" id="cd04171">
    <property type="entry name" value="SelB"/>
    <property type="match status" value="1"/>
</dbReference>
<sequence length="611" mass="68684">MEYSIVGTAGHVDHGKTALITALTGFEGDSLEEEKRRGITINLSFSSMQNEAKNVAFIDVPGHEKLLKNMISGAFGFDASLVVVDANEGIMPQTKEHLEILNLLHVKNIIVALTKKDLATPDVIEQRTYEITEYLKTLQNLHLVEIIPVSIYEPSTIQTLKNALFALPVTPKKSNGLFRYYVDRSFSIAGAGTVVTGTVLDGTIKVGEKLFAPELEKEFVIRNLQVHDHDVEAAFSSQRTAINLQNAQKTSFEKGVLLCKKGFIRGFDCADVWIESIGGHVLKHNAKVILYVGTKQVEARILFYETEESLERGFAKLQFNHKLFLVHDEPFIITASGRTIGGGRVLNPINDPMKKKVKLELLKALDAKDFKSAFTLLVEMHKHGFGLISSNQRFGLNHEEAILIAHEMSDVFVDEKGLVLYPISMKNELERIIQAIYAKNAYALLSANSLSLKLKWASVALVESVLQKLCDEGMLDLVNGIYKNAQIDIDNIEALIEDRLYAILLGAEFTPDAPYNIYDELDIDRKMGDNALKNLTRAKKIVRLEHNLFVTTLALSAMMAHLREIMRKENGVDIKSYKEHFDISRKYLVAYLDYLDNFDDVKKEENRRVLV</sequence>
<reference evidence="8" key="1">
    <citation type="submission" date="2016-08" db="EMBL/GenBank/DDBJ databases">
        <title>Complete genome sequence of the organohalide-respiring Epsilonproteobacterium Sulfurospirillum halorespirans.</title>
        <authorList>
            <person name="Goris T."/>
            <person name="Zimmermann J."/>
            <person name="Schenz B."/>
            <person name="Lemos M."/>
            <person name="Hackermueller J."/>
            <person name="Diekert G."/>
        </authorList>
    </citation>
    <scope>NUCLEOTIDE SEQUENCE [LARGE SCALE GENOMIC DNA]</scope>
    <source>
        <strain>DSM 13726</strain>
        <strain evidence="8">PCE-M2</strain>
    </source>
</reference>
<dbReference type="AlphaFoldDB" id="A0A1D7TNA5"/>
<evidence type="ECO:0000256" key="4">
    <source>
        <dbReference type="ARBA" id="ARBA00022917"/>
    </source>
</evidence>
<dbReference type="InterPro" id="IPR004535">
    <property type="entry name" value="Transl_elong_SelB"/>
</dbReference>
<dbReference type="Gene3D" id="1.10.10.10">
    <property type="entry name" value="Winged helix-like DNA-binding domain superfamily/Winged helix DNA-binding domain"/>
    <property type="match status" value="1"/>
</dbReference>
<dbReference type="NCBIfam" id="TIGR00475">
    <property type="entry name" value="selB"/>
    <property type="match status" value="1"/>
</dbReference>
<dbReference type="Gene3D" id="2.40.30.10">
    <property type="entry name" value="Translation factors"/>
    <property type="match status" value="1"/>
</dbReference>
<evidence type="ECO:0000313" key="7">
    <source>
        <dbReference type="EMBL" id="AOO66450.1"/>
    </source>
</evidence>
<dbReference type="PATRIC" id="fig|1193502.14.peg.2726"/>
<protein>
    <submittedName>
        <fullName evidence="7">Selenocysteine-specific translation elongation factor</fullName>
    </submittedName>
</protein>
<dbReference type="PANTHER" id="PTHR43721">
    <property type="entry name" value="ELONGATION FACTOR TU-RELATED"/>
    <property type="match status" value="1"/>
</dbReference>
<gene>
    <name evidence="7" type="ORF">SHALO_2692</name>
</gene>
<dbReference type="SUPFAM" id="SSF50447">
    <property type="entry name" value="Translation proteins"/>
    <property type="match status" value="1"/>
</dbReference>
<dbReference type="InterPro" id="IPR009001">
    <property type="entry name" value="Transl_elong_EF1A/Init_IF2_C"/>
</dbReference>
<keyword evidence="8" id="KW-1185">Reference proteome</keyword>
<dbReference type="GO" id="GO:0005525">
    <property type="term" value="F:GTP binding"/>
    <property type="evidence" value="ECO:0007669"/>
    <property type="project" value="UniProtKB-KW"/>
</dbReference>
<organism evidence="7 8">
    <name type="scientific">Sulfurospirillum halorespirans DSM 13726</name>
    <dbReference type="NCBI Taxonomy" id="1193502"/>
    <lineage>
        <taxon>Bacteria</taxon>
        <taxon>Pseudomonadati</taxon>
        <taxon>Campylobacterota</taxon>
        <taxon>Epsilonproteobacteria</taxon>
        <taxon>Campylobacterales</taxon>
        <taxon>Sulfurospirillaceae</taxon>
        <taxon>Sulfurospirillum</taxon>
    </lineage>
</organism>
<evidence type="ECO:0000256" key="2">
    <source>
        <dbReference type="ARBA" id="ARBA00022490"/>
    </source>
</evidence>
<dbReference type="SUPFAM" id="SSF50465">
    <property type="entry name" value="EF-Tu/eEF-1alpha/eIF2-gamma C-terminal domain"/>
    <property type="match status" value="1"/>
</dbReference>
<dbReference type="InterPro" id="IPR009000">
    <property type="entry name" value="Transl_B-barrel_sf"/>
</dbReference>
<keyword evidence="2" id="KW-0963">Cytoplasm</keyword>
<dbReference type="SUPFAM" id="SSF52540">
    <property type="entry name" value="P-loop containing nucleoside triphosphate hydrolases"/>
    <property type="match status" value="1"/>
</dbReference>
<dbReference type="InterPro" id="IPR036388">
    <property type="entry name" value="WH-like_DNA-bd_sf"/>
</dbReference>
<dbReference type="SUPFAM" id="SSF46785">
    <property type="entry name" value="Winged helix' DNA-binding domain"/>
    <property type="match status" value="1"/>
</dbReference>
<name>A0A1D7TNA5_9BACT</name>
<dbReference type="GO" id="GO:0003723">
    <property type="term" value="F:RNA binding"/>
    <property type="evidence" value="ECO:0007669"/>
    <property type="project" value="InterPro"/>
</dbReference>
<dbReference type="Pfam" id="PF25461">
    <property type="entry name" value="Beta-barrel_SelB"/>
    <property type="match status" value="1"/>
</dbReference>
<proteinExistence type="predicted"/>
<dbReference type="EMBL" id="CP017111">
    <property type="protein sequence ID" value="AOO66450.1"/>
    <property type="molecule type" value="Genomic_DNA"/>
</dbReference>
<evidence type="ECO:0000256" key="3">
    <source>
        <dbReference type="ARBA" id="ARBA00022741"/>
    </source>
</evidence>
<dbReference type="PROSITE" id="PS00301">
    <property type="entry name" value="G_TR_1"/>
    <property type="match status" value="1"/>
</dbReference>
<dbReference type="NCBIfam" id="TIGR00231">
    <property type="entry name" value="small_GTP"/>
    <property type="match status" value="1"/>
</dbReference>
<evidence type="ECO:0000259" key="6">
    <source>
        <dbReference type="PROSITE" id="PS51722"/>
    </source>
</evidence>
<dbReference type="Pfam" id="PF09107">
    <property type="entry name" value="WHD_3rd_SelB"/>
    <property type="match status" value="1"/>
</dbReference>
<dbReference type="STRING" id="1193502.SHALO_2692"/>
<dbReference type="PANTHER" id="PTHR43721:SF11">
    <property type="entry name" value="SELENOCYSTEINE-SPECIFIC ELONGATION FACTOR"/>
    <property type="match status" value="1"/>
</dbReference>
<keyword evidence="7" id="KW-0251">Elongation factor</keyword>
<dbReference type="KEGG" id="shal:SHALO_2692"/>
<dbReference type="GO" id="GO:0005737">
    <property type="term" value="C:cytoplasm"/>
    <property type="evidence" value="ECO:0007669"/>
    <property type="project" value="UniProtKB-SubCell"/>
</dbReference>
<accession>A0A1D7TNA5</accession>
<dbReference type="GO" id="GO:0003746">
    <property type="term" value="F:translation elongation factor activity"/>
    <property type="evidence" value="ECO:0007669"/>
    <property type="project" value="UniProtKB-KW"/>
</dbReference>
<dbReference type="GO" id="GO:0003924">
    <property type="term" value="F:GTPase activity"/>
    <property type="evidence" value="ECO:0007669"/>
    <property type="project" value="InterPro"/>
</dbReference>
<dbReference type="Pfam" id="PF00009">
    <property type="entry name" value="GTP_EFTU"/>
    <property type="match status" value="1"/>
</dbReference>
<dbReference type="RefSeq" id="WP_069478983.1">
    <property type="nucleotide sequence ID" value="NZ_CP017111.1"/>
</dbReference>
<keyword evidence="5" id="KW-0342">GTP-binding</keyword>
<feature type="domain" description="Tr-type G" evidence="6">
    <location>
        <begin position="1"/>
        <end position="172"/>
    </location>
</feature>
<dbReference type="InterPro" id="IPR027417">
    <property type="entry name" value="P-loop_NTPase"/>
</dbReference>
<dbReference type="CDD" id="cd03696">
    <property type="entry name" value="SelB_II"/>
    <property type="match status" value="1"/>
</dbReference>
<keyword evidence="3" id="KW-0547">Nucleotide-binding</keyword>
<evidence type="ECO:0000256" key="1">
    <source>
        <dbReference type="ARBA" id="ARBA00004496"/>
    </source>
</evidence>
<dbReference type="InterPro" id="IPR015191">
    <property type="entry name" value="SelB_WHD4"/>
</dbReference>
<comment type="subcellular location">
    <subcellularLocation>
        <location evidence="1">Cytoplasm</location>
    </subcellularLocation>
</comment>
<dbReference type="Gene3D" id="3.40.50.300">
    <property type="entry name" value="P-loop containing nucleotide triphosphate hydrolases"/>
    <property type="match status" value="1"/>
</dbReference>
<dbReference type="InterPro" id="IPR036390">
    <property type="entry name" value="WH_DNA-bd_sf"/>
</dbReference>
<dbReference type="Proteomes" id="UP000094609">
    <property type="component" value="Chromosome"/>
</dbReference>
<dbReference type="PROSITE" id="PS51722">
    <property type="entry name" value="G_TR_2"/>
    <property type="match status" value="1"/>
</dbReference>
<dbReference type="InterPro" id="IPR005225">
    <property type="entry name" value="Small_GTP-bd"/>
</dbReference>
<dbReference type="GO" id="GO:0001514">
    <property type="term" value="P:selenocysteine incorporation"/>
    <property type="evidence" value="ECO:0007669"/>
    <property type="project" value="InterPro"/>
</dbReference>
<evidence type="ECO:0000256" key="5">
    <source>
        <dbReference type="ARBA" id="ARBA00023134"/>
    </source>
</evidence>
<dbReference type="InterPro" id="IPR057335">
    <property type="entry name" value="Beta-barrel_SelB"/>
</dbReference>
<dbReference type="InterPro" id="IPR000795">
    <property type="entry name" value="T_Tr_GTP-bd_dom"/>
</dbReference>
<keyword evidence="4" id="KW-0648">Protein biosynthesis</keyword>